<dbReference type="Proteomes" id="UP000619244">
    <property type="component" value="Unassembled WGS sequence"/>
</dbReference>
<feature type="region of interest" description="Disordered" evidence="2">
    <location>
        <begin position="100"/>
        <end position="120"/>
    </location>
</feature>
<dbReference type="SUPFAM" id="SSF53098">
    <property type="entry name" value="Ribonuclease H-like"/>
    <property type="match status" value="1"/>
</dbReference>
<dbReference type="RefSeq" id="WP_190194338.1">
    <property type="nucleotide sequence ID" value="NZ_BMVU01000059.1"/>
</dbReference>
<evidence type="ECO:0000256" key="1">
    <source>
        <dbReference type="ARBA" id="ARBA00002286"/>
    </source>
</evidence>
<organism evidence="4 5">
    <name type="scientific">Streptomyces minutiscleroticus</name>
    <dbReference type="NCBI Taxonomy" id="68238"/>
    <lineage>
        <taxon>Bacteria</taxon>
        <taxon>Bacillati</taxon>
        <taxon>Actinomycetota</taxon>
        <taxon>Actinomycetes</taxon>
        <taxon>Kitasatosporales</taxon>
        <taxon>Streptomycetaceae</taxon>
        <taxon>Streptomyces</taxon>
    </lineage>
</organism>
<reference evidence="4" key="1">
    <citation type="journal article" date="2014" name="Int. J. Syst. Evol. Microbiol.">
        <title>Complete genome sequence of Corynebacterium casei LMG S-19264T (=DSM 44701T), isolated from a smear-ripened cheese.</title>
        <authorList>
            <consortium name="US DOE Joint Genome Institute (JGI-PGF)"/>
            <person name="Walter F."/>
            <person name="Albersmeier A."/>
            <person name="Kalinowski J."/>
            <person name="Ruckert C."/>
        </authorList>
    </citation>
    <scope>NUCLEOTIDE SEQUENCE</scope>
    <source>
        <strain evidence="4">JCM 4790</strain>
    </source>
</reference>
<dbReference type="Pfam" id="PF13276">
    <property type="entry name" value="HTH_21"/>
    <property type="match status" value="1"/>
</dbReference>
<comment type="function">
    <text evidence="1">Involved in the transposition of the insertion sequence.</text>
</comment>
<dbReference type="Gene3D" id="3.30.420.10">
    <property type="entry name" value="Ribonuclease H-like superfamily/Ribonuclease H"/>
    <property type="match status" value="1"/>
</dbReference>
<evidence type="ECO:0000313" key="4">
    <source>
        <dbReference type="EMBL" id="GGY06546.1"/>
    </source>
</evidence>
<gene>
    <name evidence="4" type="ORF">GCM10010358_69770</name>
</gene>
<dbReference type="GO" id="GO:0003676">
    <property type="term" value="F:nucleic acid binding"/>
    <property type="evidence" value="ECO:0007669"/>
    <property type="project" value="InterPro"/>
</dbReference>
<keyword evidence="5" id="KW-1185">Reference proteome</keyword>
<sequence length="295" mass="33833">MSELYRLIHAEKATYPIVLLCRVLKVARSSYYAWCEGEAARRARQAADDALAHEITVVHIASRHTYGVPRIHAELRRLGRRVNRKRIARVMRERDIRGVTRRRRRSLTRPDKKATPAPDLIGRDFHAERPGIKLIGDITYLPTAEGWLYLACWLDLATRKVVGYAMADHHRAELVVDALNMAHGRGGLEPGCVVHSDRGSEYTSAQFRYRIRELGLRGSCGRTGSCFDNAAAESFWALLKEEIGTRAWPNRATARAEVFSFIETFYNRRRLRKHRTFGYLTPAETRQRQQHILAA</sequence>
<dbReference type="InterPro" id="IPR050900">
    <property type="entry name" value="Transposase_IS3/IS150/IS904"/>
</dbReference>
<dbReference type="AlphaFoldDB" id="A0A918NY95"/>
<proteinExistence type="predicted"/>
<dbReference type="EMBL" id="BMVU01000059">
    <property type="protein sequence ID" value="GGY06546.1"/>
    <property type="molecule type" value="Genomic_DNA"/>
</dbReference>
<dbReference type="InterPro" id="IPR001584">
    <property type="entry name" value="Integrase_cat-core"/>
</dbReference>
<dbReference type="GO" id="GO:0015074">
    <property type="term" value="P:DNA integration"/>
    <property type="evidence" value="ECO:0007669"/>
    <property type="project" value="InterPro"/>
</dbReference>
<dbReference type="InterPro" id="IPR012337">
    <property type="entry name" value="RNaseH-like_sf"/>
</dbReference>
<dbReference type="PANTHER" id="PTHR46889:SF4">
    <property type="entry name" value="TRANSPOSASE INSO FOR INSERTION SEQUENCE ELEMENT IS911B-RELATED"/>
    <property type="match status" value="1"/>
</dbReference>
<dbReference type="PROSITE" id="PS50994">
    <property type="entry name" value="INTEGRASE"/>
    <property type="match status" value="1"/>
</dbReference>
<evidence type="ECO:0000313" key="5">
    <source>
        <dbReference type="Proteomes" id="UP000619244"/>
    </source>
</evidence>
<feature type="domain" description="Integrase catalytic" evidence="3">
    <location>
        <begin position="126"/>
        <end position="290"/>
    </location>
</feature>
<dbReference type="InterPro" id="IPR025948">
    <property type="entry name" value="HTH-like_dom"/>
</dbReference>
<name>A0A918NY95_9ACTN</name>
<dbReference type="InterPro" id="IPR036397">
    <property type="entry name" value="RNaseH_sf"/>
</dbReference>
<dbReference type="PANTHER" id="PTHR46889">
    <property type="entry name" value="TRANSPOSASE INSF FOR INSERTION SEQUENCE IS3B-RELATED"/>
    <property type="match status" value="1"/>
</dbReference>
<comment type="caution">
    <text evidence="4">The sequence shown here is derived from an EMBL/GenBank/DDBJ whole genome shotgun (WGS) entry which is preliminary data.</text>
</comment>
<dbReference type="Pfam" id="PF00665">
    <property type="entry name" value="rve"/>
    <property type="match status" value="1"/>
</dbReference>
<protein>
    <submittedName>
        <fullName evidence="4">Transposase</fullName>
    </submittedName>
</protein>
<dbReference type="InterPro" id="IPR048020">
    <property type="entry name" value="Transpos_IS3"/>
</dbReference>
<evidence type="ECO:0000259" key="3">
    <source>
        <dbReference type="PROSITE" id="PS50994"/>
    </source>
</evidence>
<evidence type="ECO:0000256" key="2">
    <source>
        <dbReference type="SAM" id="MobiDB-lite"/>
    </source>
</evidence>
<accession>A0A918NY95</accession>
<dbReference type="NCBIfam" id="NF033516">
    <property type="entry name" value="transpos_IS3"/>
    <property type="match status" value="1"/>
</dbReference>
<reference evidence="4" key="2">
    <citation type="submission" date="2020-09" db="EMBL/GenBank/DDBJ databases">
        <authorList>
            <person name="Sun Q."/>
            <person name="Ohkuma M."/>
        </authorList>
    </citation>
    <scope>NUCLEOTIDE SEQUENCE</scope>
    <source>
        <strain evidence="4">JCM 4790</strain>
    </source>
</reference>